<reference evidence="3 4" key="1">
    <citation type="submission" date="2022-11" db="EMBL/GenBank/DDBJ databases">
        <title>Minimal conservation of predation-associated metabolite biosynthetic gene clusters underscores biosynthetic potential of Myxococcota including descriptions for ten novel species: Archangium lansinium sp. nov., Myxococcus landrumus sp. nov., Nannocystis bai.</title>
        <authorList>
            <person name="Ahearne A."/>
            <person name="Stevens C."/>
            <person name="Phillips K."/>
        </authorList>
    </citation>
    <scope>NUCLEOTIDE SEQUENCE [LARGE SCALE GENOMIC DNA]</scope>
    <source>
        <strain evidence="3 4">MIWBW</strain>
    </source>
</reference>
<feature type="compositionally biased region" description="Low complexity" evidence="1">
    <location>
        <begin position="229"/>
        <end position="251"/>
    </location>
</feature>
<keyword evidence="4" id="KW-1185">Reference proteome</keyword>
<feature type="compositionally biased region" description="Pro residues" evidence="1">
    <location>
        <begin position="207"/>
        <end position="228"/>
    </location>
</feature>
<accession>A0ABT4A7X4</accession>
<feature type="compositionally biased region" description="Low complexity" evidence="1">
    <location>
        <begin position="138"/>
        <end position="168"/>
    </location>
</feature>
<dbReference type="SUPFAM" id="SSF46565">
    <property type="entry name" value="Chaperone J-domain"/>
    <property type="match status" value="1"/>
</dbReference>
<dbReference type="CDD" id="cd06257">
    <property type="entry name" value="DnaJ"/>
    <property type="match status" value="1"/>
</dbReference>
<evidence type="ECO:0000313" key="4">
    <source>
        <dbReference type="Proteomes" id="UP001207654"/>
    </source>
</evidence>
<feature type="region of interest" description="Disordered" evidence="1">
    <location>
        <begin position="138"/>
        <end position="180"/>
    </location>
</feature>
<dbReference type="RefSeq" id="WP_267536572.1">
    <property type="nucleotide sequence ID" value="NZ_JAPNKA010000001.1"/>
</dbReference>
<comment type="caution">
    <text evidence="3">The sequence shown here is derived from an EMBL/GenBank/DDBJ whole genome shotgun (WGS) entry which is preliminary data.</text>
</comment>
<dbReference type="Pfam" id="PF13413">
    <property type="entry name" value="HTH_25"/>
    <property type="match status" value="1"/>
</dbReference>
<dbReference type="InterPro" id="IPR010982">
    <property type="entry name" value="Lambda_DNA-bd_dom_sf"/>
</dbReference>
<proteinExistence type="predicted"/>
<evidence type="ECO:0000256" key="1">
    <source>
        <dbReference type="SAM" id="MobiDB-lite"/>
    </source>
</evidence>
<feature type="compositionally biased region" description="Low complexity" evidence="1">
    <location>
        <begin position="193"/>
        <end position="206"/>
    </location>
</feature>
<feature type="compositionally biased region" description="Basic and acidic residues" evidence="1">
    <location>
        <begin position="307"/>
        <end position="327"/>
    </location>
</feature>
<dbReference type="Proteomes" id="UP001207654">
    <property type="component" value="Unassembled WGS sequence"/>
</dbReference>
<dbReference type="PANTHER" id="PTHR34475">
    <property type="match status" value="1"/>
</dbReference>
<dbReference type="PANTHER" id="PTHR34475:SF1">
    <property type="entry name" value="CYTOSKELETON PROTEIN RODZ"/>
    <property type="match status" value="1"/>
</dbReference>
<dbReference type="InterPro" id="IPR050400">
    <property type="entry name" value="Bact_Cytoskel_RodZ"/>
</dbReference>
<feature type="domain" description="J" evidence="2">
    <location>
        <begin position="12"/>
        <end position="82"/>
    </location>
</feature>
<dbReference type="Pfam" id="PF00226">
    <property type="entry name" value="DnaJ"/>
    <property type="match status" value="1"/>
</dbReference>
<dbReference type="CDD" id="cd00093">
    <property type="entry name" value="HTH_XRE"/>
    <property type="match status" value="1"/>
</dbReference>
<feature type="region of interest" description="Disordered" evidence="1">
    <location>
        <begin position="193"/>
        <end position="251"/>
    </location>
</feature>
<dbReference type="InterPro" id="IPR001623">
    <property type="entry name" value="DnaJ_domain"/>
</dbReference>
<evidence type="ECO:0000259" key="2">
    <source>
        <dbReference type="PROSITE" id="PS50076"/>
    </source>
</evidence>
<sequence length="423" mass="45034">MTSAMKHFEQQSYYELLEVPVTASEDQILDAYARAMETYSPDSIAVYTLADPEQLEALRAGLTQAMEVLCALEQRLEYDRKIGVTRSPEELARLREESLKRAAEVPAGDVPANGAGGPPVMQAAAEVAPVAEVAPAAEVQPEVQAQPSAEEAKPAVEAASAAEVTPEVQAQPSAEEEVLEAEVLTAEVEVVEPVAEPEQVAEAKPTAPEPASVPPAPAIPEPQTPAPAPALNEAPSNAPEAPSAPTPAAVPVTPLAARPGVLSRSFTPAPVGGLKPAIHARPMAPMTRPGSAVPPPLPPRNGLRAPVRPEAEPPRRVEPESASRDSRTRLKTVVDIPSDAEFNGELLRQVREGRSLSLQMLADRTRISSRHVENIEADRYDNLPASVYLRGMLISIARELGLDPLRVARSYMGLVASGEKKHR</sequence>
<dbReference type="PROSITE" id="PS50076">
    <property type="entry name" value="DNAJ_2"/>
    <property type="match status" value="1"/>
</dbReference>
<dbReference type="InterPro" id="IPR001387">
    <property type="entry name" value="Cro/C1-type_HTH"/>
</dbReference>
<protein>
    <submittedName>
        <fullName evidence="3">Helix-turn-helix domain-containing protein</fullName>
    </submittedName>
</protein>
<gene>
    <name evidence="3" type="ORF">OV287_25130</name>
</gene>
<name>A0ABT4A7X4_9BACT</name>
<dbReference type="Gene3D" id="1.10.260.40">
    <property type="entry name" value="lambda repressor-like DNA-binding domains"/>
    <property type="match status" value="1"/>
</dbReference>
<feature type="region of interest" description="Disordered" evidence="1">
    <location>
        <begin position="281"/>
        <end position="327"/>
    </location>
</feature>
<dbReference type="Gene3D" id="1.10.287.110">
    <property type="entry name" value="DnaJ domain"/>
    <property type="match status" value="1"/>
</dbReference>
<evidence type="ECO:0000313" key="3">
    <source>
        <dbReference type="EMBL" id="MCY1077758.1"/>
    </source>
</evidence>
<dbReference type="EMBL" id="JAPNKA010000001">
    <property type="protein sequence ID" value="MCY1077758.1"/>
    <property type="molecule type" value="Genomic_DNA"/>
</dbReference>
<dbReference type="SUPFAM" id="SSF47413">
    <property type="entry name" value="lambda repressor-like DNA-binding domains"/>
    <property type="match status" value="1"/>
</dbReference>
<dbReference type="InterPro" id="IPR036869">
    <property type="entry name" value="J_dom_sf"/>
</dbReference>
<organism evidence="3 4">
    <name type="scientific">Archangium lansingense</name>
    <dbReference type="NCBI Taxonomy" id="2995310"/>
    <lineage>
        <taxon>Bacteria</taxon>
        <taxon>Pseudomonadati</taxon>
        <taxon>Myxococcota</taxon>
        <taxon>Myxococcia</taxon>
        <taxon>Myxococcales</taxon>
        <taxon>Cystobacterineae</taxon>
        <taxon>Archangiaceae</taxon>
        <taxon>Archangium</taxon>
    </lineage>
</organism>